<protein>
    <submittedName>
        <fullName evidence="3">Uncharacterized protein</fullName>
    </submittedName>
</protein>
<feature type="compositionally biased region" description="Basic and acidic residues" evidence="1">
    <location>
        <begin position="183"/>
        <end position="192"/>
    </location>
</feature>
<evidence type="ECO:0000256" key="1">
    <source>
        <dbReference type="SAM" id="MobiDB-lite"/>
    </source>
</evidence>
<feature type="transmembrane region" description="Helical" evidence="2">
    <location>
        <begin position="12"/>
        <end position="37"/>
    </location>
</feature>
<feature type="transmembrane region" description="Helical" evidence="2">
    <location>
        <begin position="74"/>
        <end position="97"/>
    </location>
</feature>
<keyword evidence="2" id="KW-0812">Transmembrane</keyword>
<accession>A0AAU9J0L8</accession>
<comment type="caution">
    <text evidence="3">The sequence shown here is derived from an EMBL/GenBank/DDBJ whole genome shotgun (WGS) entry which is preliminary data.</text>
</comment>
<evidence type="ECO:0000313" key="4">
    <source>
        <dbReference type="Proteomes" id="UP001162131"/>
    </source>
</evidence>
<evidence type="ECO:0000313" key="3">
    <source>
        <dbReference type="EMBL" id="CAG9320360.1"/>
    </source>
</evidence>
<name>A0AAU9J0L8_9CILI</name>
<dbReference type="InterPro" id="IPR036259">
    <property type="entry name" value="MFS_trans_sf"/>
</dbReference>
<dbReference type="AlphaFoldDB" id="A0AAU9J0L8"/>
<dbReference type="EMBL" id="CAJZBQ010000025">
    <property type="protein sequence ID" value="CAG9320360.1"/>
    <property type="molecule type" value="Genomic_DNA"/>
</dbReference>
<keyword evidence="2" id="KW-1133">Transmembrane helix</keyword>
<keyword evidence="2" id="KW-0472">Membrane</keyword>
<proteinExistence type="predicted"/>
<reference evidence="3" key="1">
    <citation type="submission" date="2021-09" db="EMBL/GenBank/DDBJ databases">
        <authorList>
            <consortium name="AG Swart"/>
            <person name="Singh M."/>
            <person name="Singh A."/>
            <person name="Seah K."/>
            <person name="Emmerich C."/>
        </authorList>
    </citation>
    <scope>NUCLEOTIDE SEQUENCE</scope>
    <source>
        <strain evidence="3">ATCC30299</strain>
    </source>
</reference>
<feature type="transmembrane region" description="Helical" evidence="2">
    <location>
        <begin position="117"/>
        <end position="134"/>
    </location>
</feature>
<dbReference type="Proteomes" id="UP001162131">
    <property type="component" value="Unassembled WGS sequence"/>
</dbReference>
<dbReference type="SUPFAM" id="SSF103473">
    <property type="entry name" value="MFS general substrate transporter"/>
    <property type="match status" value="1"/>
</dbReference>
<organism evidence="3 4">
    <name type="scientific">Blepharisma stoltei</name>
    <dbReference type="NCBI Taxonomy" id="1481888"/>
    <lineage>
        <taxon>Eukaryota</taxon>
        <taxon>Sar</taxon>
        <taxon>Alveolata</taxon>
        <taxon>Ciliophora</taxon>
        <taxon>Postciliodesmatophora</taxon>
        <taxon>Heterotrichea</taxon>
        <taxon>Heterotrichida</taxon>
        <taxon>Blepharismidae</taxon>
        <taxon>Blepharisma</taxon>
    </lineage>
</organism>
<gene>
    <name evidence="3" type="ORF">BSTOLATCC_MIC26277</name>
</gene>
<sequence length="192" mass="21299">MESRPSGNYCTFSMFLLCNLALLGVGIAVATLAIYICADQDDFSWYDGLFALLGFVIVLTAIASIKTKDSLKWLFVYMLFLLILTAIVGGLTLGLIFWHDFEIKIGYENAWGVRGSYIGSCAAMLFCVVVGFFYRKSLINAVERKSEEVNFTDIKGPLVSPRAGKPETISKGFQQQKPSKKSGKPESLFEMK</sequence>
<feature type="transmembrane region" description="Helical" evidence="2">
    <location>
        <begin position="43"/>
        <end position="62"/>
    </location>
</feature>
<feature type="region of interest" description="Disordered" evidence="1">
    <location>
        <begin position="158"/>
        <end position="192"/>
    </location>
</feature>
<keyword evidence="4" id="KW-1185">Reference proteome</keyword>
<evidence type="ECO:0000256" key="2">
    <source>
        <dbReference type="SAM" id="Phobius"/>
    </source>
</evidence>